<dbReference type="Proteomes" id="UP000254978">
    <property type="component" value="Unassembled WGS sequence"/>
</dbReference>
<dbReference type="Gene3D" id="3.60.10.10">
    <property type="entry name" value="Endonuclease/exonuclease/phosphatase"/>
    <property type="match status" value="1"/>
</dbReference>
<protein>
    <submittedName>
        <fullName evidence="3">Endonuclease/exonuclease/phosphatase</fullName>
    </submittedName>
</protein>
<keyword evidence="1" id="KW-1133">Transmembrane helix</keyword>
<dbReference type="Pfam" id="PF03372">
    <property type="entry name" value="Exo_endo_phos"/>
    <property type="match status" value="1"/>
</dbReference>
<keyword evidence="3" id="KW-0255">Endonuclease</keyword>
<evidence type="ECO:0000313" key="3">
    <source>
        <dbReference type="EMBL" id="STZ56858.1"/>
    </source>
</evidence>
<feature type="transmembrane region" description="Helical" evidence="1">
    <location>
        <begin position="53"/>
        <end position="71"/>
    </location>
</feature>
<dbReference type="SUPFAM" id="SSF56219">
    <property type="entry name" value="DNase I-like"/>
    <property type="match status" value="1"/>
</dbReference>
<sequence length="316" mass="33080">MLGGTLLAAGIAGVTAHFIDPVSDTATIVAAFTPVLVPAALIASVVFAVGRRWWAAGLAVVVTAVGLWSQAPLYRADTAHAAGVEQPSVRILQANIMLGQADPGALVSTVRDRSVDVLTVIELTDAAVAGLDDAGLREQLPYAVTFPRFGGGGAGIFSRYPLRSGELLNGFALNNIRAEMTVPEAAPLAVYALHPIPPFPEPSWKWAAELEHLQALLGDESEDILIGADFNSTFDHKRFRDLLAGSGSAGSPELLDAAEQVGAGIVATYPAGRRIPPVLAIDRILARGASPVSFARVDLPGSDHYGVVGEVRLDQR</sequence>
<dbReference type="GO" id="GO:0004527">
    <property type="term" value="F:exonuclease activity"/>
    <property type="evidence" value="ECO:0007669"/>
    <property type="project" value="UniProtKB-KW"/>
</dbReference>
<organism evidence="3 4">
    <name type="scientific">Mycolicibacterium tokaiense</name>
    <dbReference type="NCBI Taxonomy" id="39695"/>
    <lineage>
        <taxon>Bacteria</taxon>
        <taxon>Bacillati</taxon>
        <taxon>Actinomycetota</taxon>
        <taxon>Actinomycetes</taxon>
        <taxon>Mycobacteriales</taxon>
        <taxon>Mycobacteriaceae</taxon>
        <taxon>Mycolicibacterium</taxon>
    </lineage>
</organism>
<dbReference type="InterPro" id="IPR005135">
    <property type="entry name" value="Endo/exonuclease/phosphatase"/>
</dbReference>
<evidence type="ECO:0000259" key="2">
    <source>
        <dbReference type="Pfam" id="PF03372"/>
    </source>
</evidence>
<proteinExistence type="predicted"/>
<dbReference type="AlphaFoldDB" id="A0A378T7R4"/>
<keyword evidence="3" id="KW-0540">Nuclease</keyword>
<keyword evidence="1" id="KW-0472">Membrane</keyword>
<accession>A0A378T7R4</accession>
<name>A0A378T7R4_9MYCO</name>
<evidence type="ECO:0000313" key="4">
    <source>
        <dbReference type="Proteomes" id="UP000254978"/>
    </source>
</evidence>
<feature type="domain" description="Endonuclease/exonuclease/phosphatase" evidence="2">
    <location>
        <begin position="92"/>
        <end position="304"/>
    </location>
</feature>
<keyword evidence="1" id="KW-0812">Transmembrane</keyword>
<keyword evidence="3" id="KW-0378">Hydrolase</keyword>
<dbReference type="InterPro" id="IPR036691">
    <property type="entry name" value="Endo/exonu/phosph_ase_sf"/>
</dbReference>
<dbReference type="EMBL" id="UGQT01000001">
    <property type="protein sequence ID" value="STZ56858.1"/>
    <property type="molecule type" value="Genomic_DNA"/>
</dbReference>
<gene>
    <name evidence="3" type="ORF">NCTC10821_00351</name>
</gene>
<dbReference type="GO" id="GO:0004519">
    <property type="term" value="F:endonuclease activity"/>
    <property type="evidence" value="ECO:0007669"/>
    <property type="project" value="UniProtKB-KW"/>
</dbReference>
<reference evidence="3 4" key="1">
    <citation type="submission" date="2018-06" db="EMBL/GenBank/DDBJ databases">
        <authorList>
            <consortium name="Pathogen Informatics"/>
            <person name="Doyle S."/>
        </authorList>
    </citation>
    <scope>NUCLEOTIDE SEQUENCE [LARGE SCALE GENOMIC DNA]</scope>
    <source>
        <strain evidence="3 4">NCTC10821</strain>
    </source>
</reference>
<feature type="transmembrane region" description="Helical" evidence="1">
    <location>
        <begin position="26"/>
        <end position="46"/>
    </location>
</feature>
<keyword evidence="4" id="KW-1185">Reference proteome</keyword>
<evidence type="ECO:0000256" key="1">
    <source>
        <dbReference type="SAM" id="Phobius"/>
    </source>
</evidence>
<keyword evidence="3" id="KW-0269">Exonuclease</keyword>